<accession>A0A6B2B8V8</accession>
<protein>
    <submittedName>
        <fullName evidence="1">Uncharacterized protein</fullName>
    </submittedName>
</protein>
<comment type="caution">
    <text evidence="1">The sequence shown here is derived from an EMBL/GenBank/DDBJ whole genome shotgun (WGS) entry which is preliminary data.</text>
</comment>
<dbReference type="EMBL" id="VLIF01000045">
    <property type="protein sequence ID" value="NAO79422.1"/>
    <property type="molecule type" value="Genomic_DNA"/>
</dbReference>
<gene>
    <name evidence="1" type="ORF">PspP123CL_26555</name>
</gene>
<reference evidence="1" key="1">
    <citation type="journal article" date="2020" name="Phytopathology">
        <title>Zucchini vein clearing disease is caused by several lineages within Pseudomonas syringae species complex.</title>
        <authorList>
            <person name="Lacault C."/>
            <person name="Briand M."/>
            <person name="Jacques M.A."/>
            <person name="Darrasse A."/>
        </authorList>
    </citation>
    <scope>NUCLEOTIDE SEQUENCE</scope>
    <source>
        <strain evidence="1">P123</strain>
    </source>
</reference>
<name>A0A6B2B8V8_PSESX</name>
<dbReference type="AlphaFoldDB" id="A0A6B2B8V8"/>
<dbReference type="RefSeq" id="WP_124748644.1">
    <property type="nucleotide sequence ID" value="NZ_JAEILI010000100.1"/>
</dbReference>
<proteinExistence type="predicted"/>
<sequence length="114" mass="11940">MITLILFATALLGIAYVAIVVFRIINTDNIGGISNILTYSTLFKMSLSFLAVCITSGAIFLGGSASGISGSGGSAENQQFLEAASHISEFCLYASLTLAVAALISYAYNKKICR</sequence>
<organism evidence="1">
    <name type="scientific">Pseudomonas syringae</name>
    <dbReference type="NCBI Taxonomy" id="317"/>
    <lineage>
        <taxon>Bacteria</taxon>
        <taxon>Pseudomonadati</taxon>
        <taxon>Pseudomonadota</taxon>
        <taxon>Gammaproteobacteria</taxon>
        <taxon>Pseudomonadales</taxon>
        <taxon>Pseudomonadaceae</taxon>
        <taxon>Pseudomonas</taxon>
    </lineage>
</organism>
<evidence type="ECO:0000313" key="1">
    <source>
        <dbReference type="EMBL" id="NAO79422.1"/>
    </source>
</evidence>